<evidence type="ECO:0000256" key="1">
    <source>
        <dbReference type="SAM" id="Phobius"/>
    </source>
</evidence>
<comment type="caution">
    <text evidence="2">The sequence shown here is derived from an EMBL/GenBank/DDBJ whole genome shotgun (WGS) entry which is preliminary data.</text>
</comment>
<feature type="transmembrane region" description="Helical" evidence="1">
    <location>
        <begin position="89"/>
        <end position="114"/>
    </location>
</feature>
<organism evidence="2 3">
    <name type="scientific">Weissella confusa</name>
    <name type="common">Lactobacillus confusus</name>
    <dbReference type="NCBI Taxonomy" id="1583"/>
    <lineage>
        <taxon>Bacteria</taxon>
        <taxon>Bacillati</taxon>
        <taxon>Bacillota</taxon>
        <taxon>Bacilli</taxon>
        <taxon>Lactobacillales</taxon>
        <taxon>Lactobacillaceae</taxon>
        <taxon>Weissella</taxon>
    </lineage>
</organism>
<keyword evidence="1" id="KW-0812">Transmembrane</keyword>
<sequence>MDRYVTKQEFDNFKEQDFKPLAREVTDLTKDVTMLQGKVNVLDVKVDHLGTRLDKLEGHIESLPTNADVKVIVQEGIDKAFDRYSKKMVLNISVVSAVMGLVCTMISTFMQMYFAR</sequence>
<dbReference type="EMBL" id="PVSN01000007">
    <property type="protein sequence ID" value="TGE75755.1"/>
    <property type="molecule type" value="Genomic_DNA"/>
</dbReference>
<dbReference type="Gene3D" id="1.20.1270.70">
    <property type="entry name" value="Designed single chain three-helix bundle"/>
    <property type="match status" value="1"/>
</dbReference>
<reference evidence="2 3" key="1">
    <citation type="submission" date="2018-03" db="EMBL/GenBank/DDBJ databases">
        <title>Genome sequencing of Weissella confusa isolates.</title>
        <authorList>
            <person name="Kajala I."/>
            <person name="Baruah R."/>
            <person name="Bergsveinson J."/>
            <person name="Juvonen R."/>
            <person name="Ziola B."/>
        </authorList>
    </citation>
    <scope>NUCLEOTIDE SEQUENCE [LARGE SCALE GENOMIC DNA]</scope>
    <source>
        <strain evidence="2 3">VTT E-062653</strain>
    </source>
</reference>
<name>A0A4Z0S7W2_WEICO</name>
<evidence type="ECO:0000313" key="2">
    <source>
        <dbReference type="EMBL" id="TGE75755.1"/>
    </source>
</evidence>
<proteinExistence type="predicted"/>
<dbReference type="Proteomes" id="UP000297646">
    <property type="component" value="Unassembled WGS sequence"/>
</dbReference>
<dbReference type="RefSeq" id="WP_135518037.1">
    <property type="nucleotide sequence ID" value="NZ_PVSN01000007.1"/>
</dbReference>
<protein>
    <submittedName>
        <fullName evidence="2">Uncharacterized protein</fullName>
    </submittedName>
</protein>
<dbReference type="AlphaFoldDB" id="A0A4Z0S7W2"/>
<gene>
    <name evidence="2" type="ORF">C6P11_01085</name>
</gene>
<evidence type="ECO:0000313" key="3">
    <source>
        <dbReference type="Proteomes" id="UP000297646"/>
    </source>
</evidence>
<accession>A0A4Z0S7W2</accession>
<keyword evidence="1" id="KW-0472">Membrane</keyword>
<dbReference type="OrthoDB" id="1639518at2"/>
<keyword evidence="1" id="KW-1133">Transmembrane helix</keyword>